<keyword evidence="5" id="KW-1185">Reference proteome</keyword>
<name>A0AAV6K2Y9_9ERIC</name>
<evidence type="ECO:0000313" key="5">
    <source>
        <dbReference type="Proteomes" id="UP000823749"/>
    </source>
</evidence>
<evidence type="ECO:0000259" key="3">
    <source>
        <dbReference type="Pfam" id="PF13679"/>
    </source>
</evidence>
<organism evidence="4 5">
    <name type="scientific">Rhododendron griersonianum</name>
    <dbReference type="NCBI Taxonomy" id="479676"/>
    <lineage>
        <taxon>Eukaryota</taxon>
        <taxon>Viridiplantae</taxon>
        <taxon>Streptophyta</taxon>
        <taxon>Embryophyta</taxon>
        <taxon>Tracheophyta</taxon>
        <taxon>Spermatophyta</taxon>
        <taxon>Magnoliopsida</taxon>
        <taxon>eudicotyledons</taxon>
        <taxon>Gunneridae</taxon>
        <taxon>Pentapetalae</taxon>
        <taxon>asterids</taxon>
        <taxon>Ericales</taxon>
        <taxon>Ericaceae</taxon>
        <taxon>Ericoideae</taxon>
        <taxon>Rhodoreae</taxon>
        <taxon>Rhododendron</taxon>
    </lineage>
</organism>
<protein>
    <recommendedName>
        <fullName evidence="3">Methyltransferase domain-containing protein</fullName>
    </recommendedName>
</protein>
<dbReference type="InterPro" id="IPR029063">
    <property type="entry name" value="SAM-dependent_MTases_sf"/>
</dbReference>
<keyword evidence="2" id="KW-0812">Transmembrane</keyword>
<dbReference type="SUPFAM" id="SSF53335">
    <property type="entry name" value="S-adenosyl-L-methionine-dependent methyltransferases"/>
    <property type="match status" value="1"/>
</dbReference>
<dbReference type="EMBL" id="JACTNZ010000006">
    <property type="protein sequence ID" value="KAG5546817.1"/>
    <property type="molecule type" value="Genomic_DNA"/>
</dbReference>
<feature type="compositionally biased region" description="Polar residues" evidence="1">
    <location>
        <begin position="465"/>
        <end position="476"/>
    </location>
</feature>
<dbReference type="PANTHER" id="PTHR12496:SF0">
    <property type="entry name" value="METHYLTRANSFERASE DOMAIN-CONTAINING PROTEIN"/>
    <property type="match status" value="1"/>
</dbReference>
<evidence type="ECO:0000256" key="1">
    <source>
        <dbReference type="SAM" id="MobiDB-lite"/>
    </source>
</evidence>
<keyword evidence="2" id="KW-0472">Membrane</keyword>
<proteinExistence type="predicted"/>
<dbReference type="InterPro" id="IPR052220">
    <property type="entry name" value="METTL25"/>
</dbReference>
<evidence type="ECO:0000256" key="2">
    <source>
        <dbReference type="SAM" id="Phobius"/>
    </source>
</evidence>
<comment type="caution">
    <text evidence="4">The sequence shown here is derived from an EMBL/GenBank/DDBJ whole genome shotgun (WGS) entry which is preliminary data.</text>
</comment>
<keyword evidence="2" id="KW-1133">Transmembrane helix</keyword>
<feature type="domain" description="Methyltransferase" evidence="3">
    <location>
        <begin position="159"/>
        <end position="245"/>
    </location>
</feature>
<feature type="region of interest" description="Disordered" evidence="1">
    <location>
        <begin position="462"/>
        <end position="492"/>
    </location>
</feature>
<gene>
    <name evidence="4" type="ORF">RHGRI_018848</name>
</gene>
<reference evidence="4 5" key="1">
    <citation type="submission" date="2020-08" db="EMBL/GenBank/DDBJ databases">
        <title>Plant Genome Project.</title>
        <authorList>
            <person name="Zhang R.-G."/>
        </authorList>
    </citation>
    <scope>NUCLEOTIDE SEQUENCE [LARGE SCALE GENOMIC DNA]</scope>
    <source>
        <strain evidence="4">WSP0</strain>
        <tissue evidence="4">Leaf</tissue>
    </source>
</reference>
<dbReference type="AlphaFoldDB" id="A0AAV6K2Y9"/>
<dbReference type="InterPro" id="IPR025714">
    <property type="entry name" value="Methyltranfer_dom"/>
</dbReference>
<evidence type="ECO:0000313" key="4">
    <source>
        <dbReference type="EMBL" id="KAG5546817.1"/>
    </source>
</evidence>
<accession>A0AAV6K2Y9</accession>
<feature type="transmembrane region" description="Helical" evidence="2">
    <location>
        <begin position="391"/>
        <end position="415"/>
    </location>
</feature>
<sequence>MSAVGIYSCETATQTLEWIHAIIDFLKPFSFFSDALVVNFFKDRLWEAVDKEWMDCLRNEPVEYLLQIPSGVVQKLVEIQITGPLPSRNLSLPQGLLHFLVNRQICRRCSSFNFVLMLAVTVIWALKICVSGVFGFLQVLPGLHLRSLNNVIAQGMNQKKKHEIEALAAIISSIARSVGAGTVVDVGAGQGYLAQVLSFECQLSVIAIDACSHHGRITDARAERIKKYYAAKMRKSREKMIVSNQTSLTKLQLNILMGRLREKFLHLLKVANVRCFLLDFMPVETYGCVRTFVECDEVKAVVSIGCCYNLLSEGGTENVASQCGFPMSKGVNDAGLLLGKSSRDLACQGNQGKTVIKCSNNYIFCFQSAERWSSLGKDAGLHNFELHAFRAAFQMVFTAILLLFFFLSLTLLILLSSTIQLFSILKVLFRYYPEILTTSPRIGRQGKAFRRQQNQRILESHLQHESTGCPNSLSRESSMKKGNCPTMKSSEAGPDNNKGGSVYFFYLILKWNLCEANRLLGRISSLQGD</sequence>
<dbReference type="Proteomes" id="UP000823749">
    <property type="component" value="Chromosome 6"/>
</dbReference>
<feature type="transmembrane region" description="Helical" evidence="2">
    <location>
        <begin position="112"/>
        <end position="137"/>
    </location>
</feature>
<dbReference type="PANTHER" id="PTHR12496">
    <property type="entry name" value="CGI-41 METHYLTRANSFERASE"/>
    <property type="match status" value="1"/>
</dbReference>
<dbReference type="Pfam" id="PF13679">
    <property type="entry name" value="Methyltransf_32"/>
    <property type="match status" value="1"/>
</dbReference>